<dbReference type="Gene3D" id="3.40.50.510">
    <property type="entry name" value="Phosphotransferase system, mannose-type IIA component"/>
    <property type="match status" value="1"/>
</dbReference>
<evidence type="ECO:0000313" key="10">
    <source>
        <dbReference type="Proteomes" id="UP000664495"/>
    </source>
</evidence>
<evidence type="ECO:0000256" key="7">
    <source>
        <dbReference type="ARBA" id="ARBA00022777"/>
    </source>
</evidence>
<dbReference type="EMBL" id="JAFLVR010000077">
    <property type="protein sequence ID" value="MBO0454901.1"/>
    <property type="molecule type" value="Genomic_DNA"/>
</dbReference>
<evidence type="ECO:0000256" key="3">
    <source>
        <dbReference type="ARBA" id="ARBA00022490"/>
    </source>
</evidence>
<dbReference type="RefSeq" id="WP_207110627.1">
    <property type="nucleotide sequence ID" value="NZ_JAFLVR010000077.1"/>
</dbReference>
<evidence type="ECO:0000256" key="5">
    <source>
        <dbReference type="ARBA" id="ARBA00022679"/>
    </source>
</evidence>
<evidence type="ECO:0000256" key="6">
    <source>
        <dbReference type="ARBA" id="ARBA00022683"/>
    </source>
</evidence>
<keyword evidence="6" id="KW-0598">Phosphotransferase system</keyword>
<dbReference type="InterPro" id="IPR051471">
    <property type="entry name" value="Bacterial_PTS_sugar_comp"/>
</dbReference>
<keyword evidence="5" id="KW-0808">Transferase</keyword>
<name>A0ABS3HN69_9ENTE</name>
<evidence type="ECO:0000313" key="9">
    <source>
        <dbReference type="EMBL" id="MBO0454901.1"/>
    </source>
</evidence>
<sequence>MIGIIVATHGRYGEEIIKSAEFILGNIPWIEACSLQREQKADQFISLMNQMVKEMEELNGVIIFSDLYGGTPSNLSMLENKHSKVRTISGLNMAMLITCVMERQTMELDELANVVVKEGKEGIKLTSDLLKEERA</sequence>
<comment type="subcellular location">
    <subcellularLocation>
        <location evidence="1">Cytoplasm</location>
    </subcellularLocation>
</comment>
<keyword evidence="3" id="KW-0963">Cytoplasm</keyword>
<protein>
    <recommendedName>
        <fullName evidence="8">PTS EIIA type-4 domain-containing protein</fullName>
    </recommendedName>
</protein>
<dbReference type="InterPro" id="IPR033887">
    <property type="entry name" value="PTS_IIA_man"/>
</dbReference>
<dbReference type="InterPro" id="IPR036662">
    <property type="entry name" value="PTS_EIIA_man-typ_sf"/>
</dbReference>
<keyword evidence="2" id="KW-0813">Transport</keyword>
<dbReference type="PANTHER" id="PTHR33799">
    <property type="entry name" value="PTS PERMEASE-RELATED-RELATED"/>
    <property type="match status" value="1"/>
</dbReference>
<feature type="domain" description="PTS EIIA type-4" evidence="8">
    <location>
        <begin position="1"/>
        <end position="123"/>
    </location>
</feature>
<reference evidence="9 10" key="1">
    <citation type="submission" date="2021-03" db="EMBL/GenBank/DDBJ databases">
        <title>Enterococcal diversity collection.</title>
        <authorList>
            <person name="Gilmore M.S."/>
            <person name="Schwartzman J."/>
            <person name="Van Tyne D."/>
            <person name="Martin M."/>
            <person name="Earl A.M."/>
            <person name="Manson A.L."/>
            <person name="Straub T."/>
            <person name="Salamzade R."/>
            <person name="Saavedra J."/>
            <person name="Lebreton F."/>
            <person name="Prichula J."/>
            <person name="Schaufler K."/>
            <person name="Gaca A."/>
            <person name="Sgardioli B."/>
            <person name="Wagenaar J."/>
            <person name="Strong T."/>
        </authorList>
    </citation>
    <scope>NUCLEOTIDE SEQUENCE [LARGE SCALE GENOMIC DNA]</scope>
    <source>
        <strain evidence="9 10">MJM16</strain>
    </source>
</reference>
<accession>A0ABS3HN69</accession>
<dbReference type="CDD" id="cd00006">
    <property type="entry name" value="PTS_IIA_man"/>
    <property type="match status" value="1"/>
</dbReference>
<keyword evidence="7" id="KW-0418">Kinase</keyword>
<proteinExistence type="predicted"/>
<dbReference type="SUPFAM" id="SSF53062">
    <property type="entry name" value="PTS system fructose IIA component-like"/>
    <property type="match status" value="1"/>
</dbReference>
<organism evidence="9 10">
    <name type="scientific">Candidatus Enterococcus murrayae</name>
    <dbReference type="NCBI Taxonomy" id="2815321"/>
    <lineage>
        <taxon>Bacteria</taxon>
        <taxon>Bacillati</taxon>
        <taxon>Bacillota</taxon>
        <taxon>Bacilli</taxon>
        <taxon>Lactobacillales</taxon>
        <taxon>Enterococcaceae</taxon>
        <taxon>Enterococcus</taxon>
    </lineage>
</organism>
<evidence type="ECO:0000259" key="8">
    <source>
        <dbReference type="PROSITE" id="PS51096"/>
    </source>
</evidence>
<dbReference type="PROSITE" id="PS51096">
    <property type="entry name" value="PTS_EIIA_TYPE_4"/>
    <property type="match status" value="1"/>
</dbReference>
<evidence type="ECO:0000256" key="4">
    <source>
        <dbReference type="ARBA" id="ARBA00022597"/>
    </source>
</evidence>
<evidence type="ECO:0000256" key="2">
    <source>
        <dbReference type="ARBA" id="ARBA00022448"/>
    </source>
</evidence>
<keyword evidence="10" id="KW-1185">Reference proteome</keyword>
<comment type="caution">
    <text evidence="9">The sequence shown here is derived from an EMBL/GenBank/DDBJ whole genome shotgun (WGS) entry which is preliminary data.</text>
</comment>
<keyword evidence="4" id="KW-0762">Sugar transport</keyword>
<dbReference type="Proteomes" id="UP000664495">
    <property type="component" value="Unassembled WGS sequence"/>
</dbReference>
<dbReference type="InterPro" id="IPR004701">
    <property type="entry name" value="PTS_EIIA_man-typ"/>
</dbReference>
<dbReference type="Pfam" id="PF03610">
    <property type="entry name" value="EIIA-man"/>
    <property type="match status" value="1"/>
</dbReference>
<gene>
    <name evidence="9" type="ORF">JZO85_21770</name>
</gene>
<dbReference type="PANTHER" id="PTHR33799:SF1">
    <property type="entry name" value="PTS SYSTEM MANNOSE-SPECIFIC EIIAB COMPONENT-RELATED"/>
    <property type="match status" value="1"/>
</dbReference>
<evidence type="ECO:0000256" key="1">
    <source>
        <dbReference type="ARBA" id="ARBA00004496"/>
    </source>
</evidence>